<comment type="caution">
    <text evidence="6">The sequence shown here is derived from an EMBL/GenBank/DDBJ whole genome shotgun (WGS) entry which is preliminary data.</text>
</comment>
<feature type="chain" id="PRO_5021476043" description="SHSP domain-containing protein" evidence="4">
    <location>
        <begin position="24"/>
        <end position="431"/>
    </location>
</feature>
<dbReference type="STRING" id="109895.A0A507EAM8"/>
<dbReference type="Proteomes" id="UP000318582">
    <property type="component" value="Unassembled WGS sequence"/>
</dbReference>
<sequence length="431" mass="43008">MPSTRSALFALAATGCVASSANAFWLIPGSHHTDNRAAQLAADQTATQRFRSVIAEKYNAVADAAANIVPGSATPAAKPATHSVYDDLIRALEEVTTDVGYSASLAKGTLVKGIYVRQDDDAYLLAMDVPGLHTREVEVTAEKGTLKIHGERKCPTVVATGKPDPLCIPRVYDATFTFPSDANEEKADAKLDAGVVKVFVPKIKGEARGLGRVIKLSGDAAEWVYEGTGAKTVVDATSEGINSAGSAAKNAYDSAAAQAAAAAAEASATAANAYNAAAETVERVVSNVAGTVKGASDSAQIAAENAAASAKSAGHAATASVKSAGSAATNSAQSAASKASAAAAASASAASASIKSAASVASASAVSATRAASASASSASAAASKSLSSAASAATATETPGFVEKYVKPIKERIYPTGAAEGNIHINKEEL</sequence>
<evidence type="ECO:0000313" key="6">
    <source>
        <dbReference type="EMBL" id="TPX60922.1"/>
    </source>
</evidence>
<keyword evidence="7" id="KW-1185">Reference proteome</keyword>
<dbReference type="PROSITE" id="PS01031">
    <property type="entry name" value="SHSP"/>
    <property type="match status" value="1"/>
</dbReference>
<gene>
    <name evidence="6" type="ORF">PhCBS80983_g01416</name>
</gene>
<comment type="similarity">
    <text evidence="2 3">Belongs to the small heat shock protein (HSP20) family.</text>
</comment>
<dbReference type="Gene3D" id="2.60.40.790">
    <property type="match status" value="1"/>
</dbReference>
<name>A0A507EAM8_9FUNG</name>
<dbReference type="CDD" id="cd06464">
    <property type="entry name" value="ACD_sHsps-like"/>
    <property type="match status" value="1"/>
</dbReference>
<dbReference type="InterPro" id="IPR002068">
    <property type="entry name" value="A-crystallin/Hsp20_dom"/>
</dbReference>
<evidence type="ECO:0000313" key="7">
    <source>
        <dbReference type="Proteomes" id="UP000318582"/>
    </source>
</evidence>
<dbReference type="SUPFAM" id="SSF49764">
    <property type="entry name" value="HSP20-like chaperones"/>
    <property type="match status" value="1"/>
</dbReference>
<evidence type="ECO:0000256" key="3">
    <source>
        <dbReference type="RuleBase" id="RU003616"/>
    </source>
</evidence>
<dbReference type="InterPro" id="IPR008978">
    <property type="entry name" value="HSP20-like_chaperone"/>
</dbReference>
<evidence type="ECO:0000259" key="5">
    <source>
        <dbReference type="PROSITE" id="PS01031"/>
    </source>
</evidence>
<dbReference type="EMBL" id="QEAQ01000011">
    <property type="protein sequence ID" value="TPX60922.1"/>
    <property type="molecule type" value="Genomic_DNA"/>
</dbReference>
<evidence type="ECO:0000256" key="2">
    <source>
        <dbReference type="PROSITE-ProRule" id="PRU00285"/>
    </source>
</evidence>
<keyword evidence="4" id="KW-0732">Signal</keyword>
<evidence type="ECO:0000256" key="4">
    <source>
        <dbReference type="SAM" id="SignalP"/>
    </source>
</evidence>
<feature type="domain" description="SHSP" evidence="5">
    <location>
        <begin position="105"/>
        <end position="219"/>
    </location>
</feature>
<dbReference type="PANTHER" id="PTHR46733">
    <property type="entry name" value="26.5 KDA HEAT SHOCK PROTEIN, MITOCHONDRIAL"/>
    <property type="match status" value="1"/>
</dbReference>
<protein>
    <recommendedName>
        <fullName evidence="5">SHSP domain-containing protein</fullName>
    </recommendedName>
</protein>
<keyword evidence="1" id="KW-0346">Stress response</keyword>
<dbReference type="Pfam" id="PF00011">
    <property type="entry name" value="HSP20"/>
    <property type="match status" value="1"/>
</dbReference>
<dbReference type="InterPro" id="IPR044587">
    <property type="entry name" value="HSP21-like"/>
</dbReference>
<organism evidence="6 7">
    <name type="scientific">Powellomyces hirtus</name>
    <dbReference type="NCBI Taxonomy" id="109895"/>
    <lineage>
        <taxon>Eukaryota</taxon>
        <taxon>Fungi</taxon>
        <taxon>Fungi incertae sedis</taxon>
        <taxon>Chytridiomycota</taxon>
        <taxon>Chytridiomycota incertae sedis</taxon>
        <taxon>Chytridiomycetes</taxon>
        <taxon>Spizellomycetales</taxon>
        <taxon>Powellomycetaceae</taxon>
        <taxon>Powellomyces</taxon>
    </lineage>
</organism>
<dbReference type="AlphaFoldDB" id="A0A507EAM8"/>
<dbReference type="GO" id="GO:0009408">
    <property type="term" value="P:response to heat"/>
    <property type="evidence" value="ECO:0007669"/>
    <property type="project" value="InterPro"/>
</dbReference>
<feature type="signal peptide" evidence="4">
    <location>
        <begin position="1"/>
        <end position="23"/>
    </location>
</feature>
<accession>A0A507EAM8</accession>
<evidence type="ECO:0000256" key="1">
    <source>
        <dbReference type="ARBA" id="ARBA00023016"/>
    </source>
</evidence>
<reference evidence="6 7" key="1">
    <citation type="journal article" date="2019" name="Sci. Rep.">
        <title>Comparative genomics of chytrid fungi reveal insights into the obligate biotrophic and pathogenic lifestyle of Synchytrium endobioticum.</title>
        <authorList>
            <person name="van de Vossenberg B.T.L.H."/>
            <person name="Warris S."/>
            <person name="Nguyen H.D.T."/>
            <person name="van Gent-Pelzer M.P.E."/>
            <person name="Joly D.L."/>
            <person name="van de Geest H.C."/>
            <person name="Bonants P.J.M."/>
            <person name="Smith D.S."/>
            <person name="Levesque C.A."/>
            <person name="van der Lee T.A.J."/>
        </authorList>
    </citation>
    <scope>NUCLEOTIDE SEQUENCE [LARGE SCALE GENOMIC DNA]</scope>
    <source>
        <strain evidence="6 7">CBS 809.83</strain>
    </source>
</reference>
<dbReference type="PANTHER" id="PTHR46733:SF4">
    <property type="entry name" value="HEAT SHOCK PROTEIN 21, CHLOROPLASTIC"/>
    <property type="match status" value="1"/>
</dbReference>
<dbReference type="PROSITE" id="PS51257">
    <property type="entry name" value="PROKAR_LIPOPROTEIN"/>
    <property type="match status" value="1"/>
</dbReference>
<proteinExistence type="inferred from homology"/>